<dbReference type="Proteomes" id="UP001140562">
    <property type="component" value="Unassembled WGS sequence"/>
</dbReference>
<keyword evidence="1" id="KW-0808">Transferase</keyword>
<dbReference type="SMART" id="SM00212">
    <property type="entry name" value="UBCc"/>
    <property type="match status" value="1"/>
</dbReference>
<evidence type="ECO:0000313" key="5">
    <source>
        <dbReference type="EMBL" id="KAJ4343900.1"/>
    </source>
</evidence>
<dbReference type="InterPro" id="IPR016135">
    <property type="entry name" value="UBQ-conjugating_enzyme/RWD"/>
</dbReference>
<evidence type="ECO:0000256" key="1">
    <source>
        <dbReference type="ARBA" id="ARBA00022679"/>
    </source>
</evidence>
<feature type="domain" description="UBC core" evidence="4">
    <location>
        <begin position="268"/>
        <end position="428"/>
    </location>
</feature>
<organism evidence="5 6">
    <name type="scientific">Didymella glomerata</name>
    <dbReference type="NCBI Taxonomy" id="749621"/>
    <lineage>
        <taxon>Eukaryota</taxon>
        <taxon>Fungi</taxon>
        <taxon>Dikarya</taxon>
        <taxon>Ascomycota</taxon>
        <taxon>Pezizomycotina</taxon>
        <taxon>Dothideomycetes</taxon>
        <taxon>Pleosporomycetidae</taxon>
        <taxon>Pleosporales</taxon>
        <taxon>Pleosporineae</taxon>
        <taxon>Didymellaceae</taxon>
        <taxon>Didymella</taxon>
    </lineage>
</organism>
<dbReference type="EMBL" id="JAPEUV010000001">
    <property type="protein sequence ID" value="KAJ4343900.1"/>
    <property type="molecule type" value="Genomic_DNA"/>
</dbReference>
<evidence type="ECO:0000256" key="2">
    <source>
        <dbReference type="ARBA" id="ARBA00022786"/>
    </source>
</evidence>
<feature type="compositionally biased region" description="Gly residues" evidence="3">
    <location>
        <begin position="624"/>
        <end position="634"/>
    </location>
</feature>
<dbReference type="CDD" id="cd23810">
    <property type="entry name" value="UBCc_BIRC6"/>
    <property type="match status" value="1"/>
</dbReference>
<accession>A0A9W8X9W8</accession>
<dbReference type="PANTHER" id="PTHR46116">
    <property type="entry name" value="(E3-INDEPENDENT) E2 UBIQUITIN-CONJUGATING ENZYME"/>
    <property type="match status" value="1"/>
</dbReference>
<dbReference type="Gene3D" id="3.10.110.10">
    <property type="entry name" value="Ubiquitin Conjugating Enzyme"/>
    <property type="match status" value="1"/>
</dbReference>
<feature type="region of interest" description="Disordered" evidence="3">
    <location>
        <begin position="594"/>
        <end position="711"/>
    </location>
</feature>
<feature type="region of interest" description="Disordered" evidence="3">
    <location>
        <begin position="517"/>
        <end position="542"/>
    </location>
</feature>
<protein>
    <recommendedName>
        <fullName evidence="4">UBC core domain-containing protein</fullName>
    </recommendedName>
</protein>
<proteinExistence type="predicted"/>
<dbReference type="InterPro" id="IPR000608">
    <property type="entry name" value="UBC"/>
</dbReference>
<keyword evidence="6" id="KW-1185">Reference proteome</keyword>
<evidence type="ECO:0000313" key="6">
    <source>
        <dbReference type="Proteomes" id="UP001140562"/>
    </source>
</evidence>
<dbReference type="GO" id="GO:0061631">
    <property type="term" value="F:ubiquitin conjugating enzyme activity"/>
    <property type="evidence" value="ECO:0007669"/>
    <property type="project" value="TreeGrafter"/>
</dbReference>
<dbReference type="AlphaFoldDB" id="A0A9W8X9W8"/>
<gene>
    <name evidence="5" type="ORF">N0V87_000183</name>
</gene>
<dbReference type="PROSITE" id="PS50127">
    <property type="entry name" value="UBC_2"/>
    <property type="match status" value="1"/>
</dbReference>
<sequence length="711" mass="76615">MKKFGHLVPDINNLVPNINKLLGEKPKKSHWKATGSGRTLSDQKSQAFECQQVMDKLSATVFYLLYQLLPSLERGHTFDLDPPGLIAEMLLESKVLDHCSELLGNDSLDDIFLRKPTYDTVLALINVMGSHHATASLTVYLGKPKQPELCNLLTQTFRRSIASPDEMGPPIADQLREVSKICSVMLKNAEHHKTVYNGGSDQEMLSFCRKISDLWASLSVQVLVSDSEAPTIASATEVDAIGDVTDAQICTSHAFSAKAQGQIRSAPGRFKRLVSEINVLKTSLPPGIFVRYGESRLDMMKFVIFGPEGSPYENGIWEFDMYCPSEYPNVPPQVSFKTTGGGCYGLNPNLYSDGKVCLSLLGTWQGEPWKPGQSTLLQVLVSLQAMVFCEQPWYNEPGREHSYGKGAANAAAERYNCGLRELTVRLGLLNWLENTPQIWRDVVEQHFKANADKMLRTVIKWAQQKQPALPPGDPDFPQLIGGTYARSGRGSGYKETLPRLHGLLQKYGATVALPEIRDADPEPRAKKARVEGPQSEGPKDAADAEIFEPGWGADFSDEAMGEDALSSWQAMYPTMDLLTGIAYPAGHGPSSGRGAYRGGYNFRGRGQVLGAGPGDPTPPPPGASNGGRGRGSGGAEFLAGLGRGRGRGSGGPAPYDPNASIHDTMYGKGRTLGDGSEDKTDGGGRGGYLGSLRGIGRGHGGGRGGGGSSIV</sequence>
<feature type="compositionally biased region" description="Gly residues" evidence="3">
    <location>
        <begin position="683"/>
        <end position="711"/>
    </location>
</feature>
<dbReference type="Pfam" id="PF00179">
    <property type="entry name" value="UQ_con"/>
    <property type="match status" value="1"/>
</dbReference>
<feature type="compositionally biased region" description="Gly residues" evidence="3">
    <location>
        <begin position="641"/>
        <end position="651"/>
    </location>
</feature>
<dbReference type="SUPFAM" id="SSF54495">
    <property type="entry name" value="UBC-like"/>
    <property type="match status" value="1"/>
</dbReference>
<evidence type="ECO:0000256" key="3">
    <source>
        <dbReference type="SAM" id="MobiDB-lite"/>
    </source>
</evidence>
<keyword evidence="2" id="KW-0833">Ubl conjugation pathway</keyword>
<reference evidence="5" key="1">
    <citation type="submission" date="2022-10" db="EMBL/GenBank/DDBJ databases">
        <title>Tapping the CABI collections for fungal endophytes: first genome assemblies for Collariella, Neodidymelliopsis, Ascochyta clinopodiicola, Didymella pomorum, Didymosphaeria variabile, Neocosmospora piperis and Neocucurbitaria cava.</title>
        <authorList>
            <person name="Hill R."/>
        </authorList>
    </citation>
    <scope>NUCLEOTIDE SEQUENCE</scope>
    <source>
        <strain evidence="5">IMI 360193</strain>
    </source>
</reference>
<dbReference type="PANTHER" id="PTHR46116:SF15">
    <property type="entry name" value="(E3-INDEPENDENT) E2 UBIQUITIN-CONJUGATING ENZYME"/>
    <property type="match status" value="1"/>
</dbReference>
<dbReference type="OrthoDB" id="47801at2759"/>
<feature type="compositionally biased region" description="Basic and acidic residues" evidence="3">
    <location>
        <begin position="517"/>
        <end position="530"/>
    </location>
</feature>
<comment type="caution">
    <text evidence="5">The sequence shown here is derived from an EMBL/GenBank/DDBJ whole genome shotgun (WGS) entry which is preliminary data.</text>
</comment>
<name>A0A9W8X9W8_9PLEO</name>
<evidence type="ECO:0000259" key="4">
    <source>
        <dbReference type="PROSITE" id="PS50127"/>
    </source>
</evidence>